<evidence type="ECO:0000313" key="1">
    <source>
        <dbReference type="EMBL" id="EIY18807.1"/>
    </source>
</evidence>
<name>I8V0P1_9BACE</name>
<dbReference type="PATRIC" id="fig|997874.3.peg.5943"/>
<accession>I8V0P1</accession>
<dbReference type="HOGENOM" id="CLU_3000761_0_0_10"/>
<keyword evidence="2" id="KW-1185">Reference proteome</keyword>
<sequence>LLMWECGLKHYVDGVIYKAAKSLLMWECGLKQTHTNTVLTCEVTPYVGVWIETALL</sequence>
<gene>
    <name evidence="1" type="ORF">HMPREF1062_05780</name>
</gene>
<evidence type="ECO:0000313" key="2">
    <source>
        <dbReference type="Proteomes" id="UP000003741"/>
    </source>
</evidence>
<dbReference type="EMBL" id="AGXG01000138">
    <property type="protein sequence ID" value="EIY18807.1"/>
    <property type="molecule type" value="Genomic_DNA"/>
</dbReference>
<protein>
    <submittedName>
        <fullName evidence="1">Uncharacterized protein</fullName>
    </submittedName>
</protein>
<proteinExistence type="predicted"/>
<dbReference type="AlphaFoldDB" id="I8V0P1"/>
<comment type="caution">
    <text evidence="1">The sequence shown here is derived from an EMBL/GenBank/DDBJ whole genome shotgun (WGS) entry which is preliminary data.</text>
</comment>
<dbReference type="Proteomes" id="UP000003741">
    <property type="component" value="Unassembled WGS sequence"/>
</dbReference>
<organism evidence="1 2">
    <name type="scientific">Bacteroides cellulosilyticus CL02T12C19</name>
    <dbReference type="NCBI Taxonomy" id="997874"/>
    <lineage>
        <taxon>Bacteria</taxon>
        <taxon>Pseudomonadati</taxon>
        <taxon>Bacteroidota</taxon>
        <taxon>Bacteroidia</taxon>
        <taxon>Bacteroidales</taxon>
        <taxon>Bacteroidaceae</taxon>
        <taxon>Bacteroides</taxon>
    </lineage>
</organism>
<feature type="non-terminal residue" evidence="1">
    <location>
        <position position="1"/>
    </location>
</feature>
<reference evidence="1 2" key="1">
    <citation type="submission" date="2012-02" db="EMBL/GenBank/DDBJ databases">
        <title>The Genome Sequence of Bacteroides cellulosilyticus CL02T12C19.</title>
        <authorList>
            <consortium name="The Broad Institute Genome Sequencing Platform"/>
            <person name="Earl A."/>
            <person name="Ward D."/>
            <person name="Feldgarden M."/>
            <person name="Gevers D."/>
            <person name="Zitomersky N.L."/>
            <person name="Coyne M.J."/>
            <person name="Comstock L.E."/>
            <person name="Young S.K."/>
            <person name="Zeng Q."/>
            <person name="Gargeya S."/>
            <person name="Fitzgerald M."/>
            <person name="Haas B."/>
            <person name="Abouelleil A."/>
            <person name="Alvarado L."/>
            <person name="Arachchi H.M."/>
            <person name="Berlin A."/>
            <person name="Chapman S.B."/>
            <person name="Gearin G."/>
            <person name="Goldberg J."/>
            <person name="Griggs A."/>
            <person name="Gujja S."/>
            <person name="Hansen M."/>
            <person name="Heiman D."/>
            <person name="Howarth C."/>
            <person name="Larimer J."/>
            <person name="Lui A."/>
            <person name="MacDonald P.J.P."/>
            <person name="McCowen C."/>
            <person name="Montmayeur A."/>
            <person name="Murphy C."/>
            <person name="Neiman D."/>
            <person name="Pearson M."/>
            <person name="Priest M."/>
            <person name="Roberts A."/>
            <person name="Saif S."/>
            <person name="Shea T."/>
            <person name="Sisk P."/>
            <person name="Stolte C."/>
            <person name="Sykes S."/>
            <person name="Wortman J."/>
            <person name="Nusbaum C."/>
            <person name="Birren B."/>
        </authorList>
    </citation>
    <scope>NUCLEOTIDE SEQUENCE [LARGE SCALE GENOMIC DNA]</scope>
    <source>
        <strain evidence="1 2">CL02T12C19</strain>
    </source>
</reference>